<proteinExistence type="predicted"/>
<protein>
    <submittedName>
        <fullName evidence="6">Co-chaperone YbbN</fullName>
    </submittedName>
</protein>
<evidence type="ECO:0000256" key="3">
    <source>
        <dbReference type="ARBA" id="ARBA00023157"/>
    </source>
</evidence>
<dbReference type="RefSeq" id="WP_191250120.1">
    <property type="nucleotide sequence ID" value="NZ_BNCI01000001.1"/>
</dbReference>
<keyword evidence="7" id="KW-1185">Reference proteome</keyword>
<dbReference type="Gene3D" id="1.25.40.10">
    <property type="entry name" value="Tetratricopeptide repeat domain"/>
    <property type="match status" value="2"/>
</dbReference>
<dbReference type="GO" id="GO:0015035">
    <property type="term" value="F:protein-disulfide reductase activity"/>
    <property type="evidence" value="ECO:0007669"/>
    <property type="project" value="TreeGrafter"/>
</dbReference>
<dbReference type="PANTHER" id="PTHR45663">
    <property type="entry name" value="GEO12009P1"/>
    <property type="match status" value="1"/>
</dbReference>
<dbReference type="Pfam" id="PF14561">
    <property type="entry name" value="TPR_20"/>
    <property type="match status" value="1"/>
</dbReference>
<dbReference type="InterPro" id="IPR017937">
    <property type="entry name" value="Thioredoxin_CS"/>
</dbReference>
<reference evidence="6" key="1">
    <citation type="journal article" date="2014" name="Int. J. Syst. Evol. Microbiol.">
        <title>Complete genome sequence of Corynebacterium casei LMG S-19264T (=DSM 44701T), isolated from a smear-ripened cheese.</title>
        <authorList>
            <consortium name="US DOE Joint Genome Institute (JGI-PGF)"/>
            <person name="Walter F."/>
            <person name="Albersmeier A."/>
            <person name="Kalinowski J."/>
            <person name="Ruckert C."/>
        </authorList>
    </citation>
    <scope>NUCLEOTIDE SEQUENCE</scope>
    <source>
        <strain evidence="6">KCTC 42590</strain>
    </source>
</reference>
<dbReference type="PROSITE" id="PS51352">
    <property type="entry name" value="THIOREDOXIN_2"/>
    <property type="match status" value="1"/>
</dbReference>
<organism evidence="6 7">
    <name type="scientific">Kordiimonas sediminis</name>
    <dbReference type="NCBI Taxonomy" id="1735581"/>
    <lineage>
        <taxon>Bacteria</taxon>
        <taxon>Pseudomonadati</taxon>
        <taxon>Pseudomonadota</taxon>
        <taxon>Alphaproteobacteria</taxon>
        <taxon>Kordiimonadales</taxon>
        <taxon>Kordiimonadaceae</taxon>
        <taxon>Kordiimonas</taxon>
    </lineage>
</organism>
<dbReference type="CDD" id="cd02956">
    <property type="entry name" value="ybbN"/>
    <property type="match status" value="1"/>
</dbReference>
<keyword evidence="3" id="KW-1015">Disulfide bond</keyword>
<evidence type="ECO:0000256" key="2">
    <source>
        <dbReference type="ARBA" id="ARBA00022982"/>
    </source>
</evidence>
<dbReference type="PROSITE" id="PS00194">
    <property type="entry name" value="THIOREDOXIN_1"/>
    <property type="match status" value="1"/>
</dbReference>
<gene>
    <name evidence="6" type="ORF">GCM10017044_06600</name>
</gene>
<feature type="domain" description="Thioredoxin" evidence="5">
    <location>
        <begin position="1"/>
        <end position="114"/>
    </location>
</feature>
<evidence type="ECO:0000256" key="1">
    <source>
        <dbReference type="ARBA" id="ARBA00022448"/>
    </source>
</evidence>
<dbReference type="Pfam" id="PF00085">
    <property type="entry name" value="Thioredoxin"/>
    <property type="match status" value="1"/>
</dbReference>
<dbReference type="Gene3D" id="3.40.30.10">
    <property type="entry name" value="Glutaredoxin"/>
    <property type="match status" value="1"/>
</dbReference>
<dbReference type="GO" id="GO:0005829">
    <property type="term" value="C:cytosol"/>
    <property type="evidence" value="ECO:0007669"/>
    <property type="project" value="TreeGrafter"/>
</dbReference>
<evidence type="ECO:0000259" key="5">
    <source>
        <dbReference type="PROSITE" id="PS51352"/>
    </source>
</evidence>
<keyword evidence="1" id="KW-0813">Transport</keyword>
<dbReference type="InterPro" id="IPR036249">
    <property type="entry name" value="Thioredoxin-like_sf"/>
</dbReference>
<dbReference type="SUPFAM" id="SSF48452">
    <property type="entry name" value="TPR-like"/>
    <property type="match status" value="1"/>
</dbReference>
<reference evidence="6" key="2">
    <citation type="submission" date="2020-09" db="EMBL/GenBank/DDBJ databases">
        <authorList>
            <person name="Sun Q."/>
            <person name="Kim S."/>
        </authorList>
    </citation>
    <scope>NUCLEOTIDE SEQUENCE</scope>
    <source>
        <strain evidence="6">KCTC 42590</strain>
    </source>
</reference>
<dbReference type="GO" id="GO:0045454">
    <property type="term" value="P:cell redox homeostasis"/>
    <property type="evidence" value="ECO:0007669"/>
    <property type="project" value="TreeGrafter"/>
</dbReference>
<dbReference type="PANTHER" id="PTHR45663:SF11">
    <property type="entry name" value="GEO12009P1"/>
    <property type="match status" value="1"/>
</dbReference>
<dbReference type="EMBL" id="BNCI01000001">
    <property type="protein sequence ID" value="GHF15137.1"/>
    <property type="molecule type" value="Genomic_DNA"/>
</dbReference>
<dbReference type="InterPro" id="IPR011990">
    <property type="entry name" value="TPR-like_helical_dom_sf"/>
</dbReference>
<keyword evidence="4" id="KW-0676">Redox-active center</keyword>
<name>A0A919ALW6_9PROT</name>
<sequence>MLDAPALIKDTDIKSFAADVIEESSKRPVIVDFWADWCEPCKQLMPALEAAVTDAGGAVAMVRVNADTNQALCGQMRVQSLPTVYAFWQGQPVDGFQGAVPPSQIKDFINRLIEMSGGASEGDNQLDAALDQAEEMTQAGHAEQAAGLYQQILQVDPANLRAQIGLAEIAVANNQAESAAAILESLKGAELGDDEAGKALKGRIERLETALEMAKETEGAGDVAELQARIDKDPMDLDARFELSIAYQAKGDMNGAAESLLAIIMRDGEWNDKAANDRLLKLFELKGPTDPFTLKYRRRLSSLLFS</sequence>
<evidence type="ECO:0000313" key="7">
    <source>
        <dbReference type="Proteomes" id="UP000630923"/>
    </source>
</evidence>
<evidence type="ECO:0000313" key="6">
    <source>
        <dbReference type="EMBL" id="GHF15137.1"/>
    </source>
</evidence>
<comment type="caution">
    <text evidence="6">The sequence shown here is derived from an EMBL/GenBank/DDBJ whole genome shotgun (WGS) entry which is preliminary data.</text>
</comment>
<dbReference type="SUPFAM" id="SSF52833">
    <property type="entry name" value="Thioredoxin-like"/>
    <property type="match status" value="1"/>
</dbReference>
<accession>A0A919ALW6</accession>
<dbReference type="Pfam" id="PF14559">
    <property type="entry name" value="TPR_19"/>
    <property type="match status" value="1"/>
</dbReference>
<dbReference type="GO" id="GO:0006950">
    <property type="term" value="P:response to stress"/>
    <property type="evidence" value="ECO:0007669"/>
    <property type="project" value="UniProtKB-ARBA"/>
</dbReference>
<dbReference type="AlphaFoldDB" id="A0A919ALW6"/>
<keyword evidence="2" id="KW-0249">Electron transport</keyword>
<evidence type="ECO:0000256" key="4">
    <source>
        <dbReference type="ARBA" id="ARBA00023284"/>
    </source>
</evidence>
<dbReference type="Proteomes" id="UP000630923">
    <property type="component" value="Unassembled WGS sequence"/>
</dbReference>
<dbReference type="InterPro" id="IPR013766">
    <property type="entry name" value="Thioredoxin_domain"/>
</dbReference>